<dbReference type="RefSeq" id="WP_096491646.1">
    <property type="nucleotide sequence ID" value="NZ_CP023445.1"/>
</dbReference>
<organism evidence="1 2">
    <name type="scientific">Actinosynnema pretiosum</name>
    <dbReference type="NCBI Taxonomy" id="42197"/>
    <lineage>
        <taxon>Bacteria</taxon>
        <taxon>Bacillati</taxon>
        <taxon>Actinomycetota</taxon>
        <taxon>Actinomycetes</taxon>
        <taxon>Pseudonocardiales</taxon>
        <taxon>Pseudonocardiaceae</taxon>
        <taxon>Actinosynnema</taxon>
    </lineage>
</organism>
<dbReference type="AlphaFoldDB" id="A0A290Z115"/>
<proteinExistence type="predicted"/>
<protein>
    <recommendedName>
        <fullName evidence="3">Small CPxCG-related zinc finger protein</fullName>
    </recommendedName>
</protein>
<reference evidence="1" key="1">
    <citation type="submission" date="2017-09" db="EMBL/GenBank/DDBJ databases">
        <title>Complete Genome Sequence of ansamitocin-producing Bacterium Actinosynnema pretiosum X47.</title>
        <authorList>
            <person name="Cao G."/>
            <person name="Zong G."/>
            <person name="Zhong C."/>
            <person name="Fu J."/>
        </authorList>
    </citation>
    <scope>NUCLEOTIDE SEQUENCE [LARGE SCALE GENOMIC DNA]</scope>
    <source>
        <strain evidence="1">X47</strain>
    </source>
</reference>
<sequence>MTPAPVCSRCGAQRADGTPTGEALAWVRAQERGGERGGEHWLCPDCARAHVRDIEAKLPTEYW</sequence>
<accession>A0A290Z115</accession>
<dbReference type="Proteomes" id="UP000218505">
    <property type="component" value="Chromosome"/>
</dbReference>
<evidence type="ECO:0000313" key="1">
    <source>
        <dbReference type="EMBL" id="ATE52649.1"/>
    </source>
</evidence>
<gene>
    <name evidence="1" type="ORF">CNX65_04580</name>
</gene>
<evidence type="ECO:0008006" key="3">
    <source>
        <dbReference type="Google" id="ProtNLM"/>
    </source>
</evidence>
<dbReference type="KEGG" id="apre:CNX65_04580"/>
<keyword evidence="2" id="KW-1185">Reference proteome</keyword>
<name>A0A290Z115_9PSEU</name>
<evidence type="ECO:0000313" key="2">
    <source>
        <dbReference type="Proteomes" id="UP000218505"/>
    </source>
</evidence>
<dbReference type="EMBL" id="CP023445">
    <property type="protein sequence ID" value="ATE52649.1"/>
    <property type="molecule type" value="Genomic_DNA"/>
</dbReference>